<dbReference type="EMBL" id="KZ825472">
    <property type="protein sequence ID" value="PYI34928.1"/>
    <property type="molecule type" value="Genomic_DNA"/>
</dbReference>
<sequence length="105" mass="11407">MLVHSMALSMYVVMISREQSASPFIVVVVSSLCIVNLPRLGRMQPDSRHHSSLLWNALTGSGLFVITLIKLSRILGEVICARTNQGFTSLNGGYYGAIGLQASRV</sequence>
<keyword evidence="1" id="KW-0472">Membrane</keyword>
<feature type="transmembrane region" description="Helical" evidence="1">
    <location>
        <begin position="20"/>
        <end position="41"/>
    </location>
</feature>
<evidence type="ECO:0000256" key="1">
    <source>
        <dbReference type="SAM" id="Phobius"/>
    </source>
</evidence>
<keyword evidence="1" id="KW-0812">Transmembrane</keyword>
<evidence type="ECO:0000313" key="3">
    <source>
        <dbReference type="Proteomes" id="UP000248817"/>
    </source>
</evidence>
<dbReference type="Proteomes" id="UP000248817">
    <property type="component" value="Unassembled WGS sequence"/>
</dbReference>
<reference evidence="2 3" key="1">
    <citation type="submission" date="2018-02" db="EMBL/GenBank/DDBJ databases">
        <title>The genomes of Aspergillus section Nigri reveals drivers in fungal speciation.</title>
        <authorList>
            <consortium name="DOE Joint Genome Institute"/>
            <person name="Vesth T.C."/>
            <person name="Nybo J."/>
            <person name="Theobald S."/>
            <person name="Brandl J."/>
            <person name="Frisvad J.C."/>
            <person name="Nielsen K.F."/>
            <person name="Lyhne E.K."/>
            <person name="Kogle M.E."/>
            <person name="Kuo A."/>
            <person name="Riley R."/>
            <person name="Clum A."/>
            <person name="Nolan M."/>
            <person name="Lipzen A."/>
            <person name="Salamov A."/>
            <person name="Henrissat B."/>
            <person name="Wiebenga A."/>
            <person name="De vries R.P."/>
            <person name="Grigoriev I.V."/>
            <person name="Mortensen U.H."/>
            <person name="Andersen M.R."/>
            <person name="Baker S.E."/>
        </authorList>
    </citation>
    <scope>NUCLEOTIDE SEQUENCE [LARGE SCALE GENOMIC DNA]</scope>
    <source>
        <strain evidence="2 3">CBS 114.80</strain>
    </source>
</reference>
<feature type="transmembrane region" description="Helical" evidence="1">
    <location>
        <begin position="53"/>
        <end position="75"/>
    </location>
</feature>
<name>A0A2V5IE24_9EURO</name>
<keyword evidence="1" id="KW-1133">Transmembrane helix</keyword>
<keyword evidence="3" id="KW-1185">Reference proteome</keyword>
<organism evidence="2 3">
    <name type="scientific">Aspergillus indologenus CBS 114.80</name>
    <dbReference type="NCBI Taxonomy" id="1450541"/>
    <lineage>
        <taxon>Eukaryota</taxon>
        <taxon>Fungi</taxon>
        <taxon>Dikarya</taxon>
        <taxon>Ascomycota</taxon>
        <taxon>Pezizomycotina</taxon>
        <taxon>Eurotiomycetes</taxon>
        <taxon>Eurotiomycetidae</taxon>
        <taxon>Eurotiales</taxon>
        <taxon>Aspergillaceae</taxon>
        <taxon>Aspergillus</taxon>
        <taxon>Aspergillus subgen. Circumdati</taxon>
    </lineage>
</organism>
<evidence type="ECO:0000313" key="2">
    <source>
        <dbReference type="EMBL" id="PYI34928.1"/>
    </source>
</evidence>
<protein>
    <submittedName>
        <fullName evidence="2">Uncharacterized protein</fullName>
    </submittedName>
</protein>
<accession>A0A2V5IE24</accession>
<proteinExistence type="predicted"/>
<gene>
    <name evidence="2" type="ORF">BP00DRAFT_8654</name>
</gene>
<dbReference type="AlphaFoldDB" id="A0A2V5IE24"/>